<comment type="caution">
    <text evidence="1">The sequence shown here is derived from an EMBL/GenBank/DDBJ whole genome shotgun (WGS) entry which is preliminary data.</text>
</comment>
<name>A0ACB8VZY6_9TELE</name>
<accession>A0ACB8VZY6</accession>
<evidence type="ECO:0000313" key="1">
    <source>
        <dbReference type="EMBL" id="KAI3361280.1"/>
    </source>
</evidence>
<dbReference type="EMBL" id="CM041546">
    <property type="protein sequence ID" value="KAI3361280.1"/>
    <property type="molecule type" value="Genomic_DNA"/>
</dbReference>
<protein>
    <submittedName>
        <fullName evidence="1">Uncharacterized protein</fullName>
    </submittedName>
</protein>
<proteinExistence type="predicted"/>
<sequence length="1058" mass="114487">MDAACDQEVEKGAALNLTCSVESFPPSHLTWTLLGSNTNLHAGPDTDLQNVTGSATLFLSNVTAEHTGQYVCTAQHLDTTVAVFADVKTVTWFSKILNNSGCEVQSEVLTCVCISEGFPLPTIRWPLLKNHTEYSVINTVSKHTVSSSITLTVKEHSSTSVECVSSNENGEAKENLTIREKAQVTVLGKQDKRPKEGSSVNLTCSAPAPCLTQPPTLTWTSSLGDSQETLQEKPDKTKVKTSVLTFTASHLHHGKEISCTARYNKQGGSTESSVSTTAEISYSPKRTTVSVSPSGPVAENSVVTLTCSSTANPAVTNYTWYRADGVSPKRTTVSVSPSGPVAENSTVTLTCSSTANPAVTNYTWYRADGGQETFMGTGAVLKVIVFKDSGHLFCVSENDLGAGRSNISPNRRSVFTKTNHSVISPKRTTVSVSPSGPVAENSTVTLTCSSTANPAVTNYTWYRADGGQETFMGTGAVLKIIVFKDSGHLFCVAENDLGAGRSNISQIDVQFAPQILSSSDCTKTAAQLNCSCETVGNPSPTLQWYLDGLPVNHSDKVAITNEPLNDRGRLMFLVLISTVVTLLVLLCALLLVIRAQRTAHNLLKSQCNGDAGTVLQRQHSTNGERKRVAPQILSSSDCTKTAAQLNCSCETVGNPSPTLQWYLDGLPVNHSDKVAITNEPLNDRGLSLISVACVESLRSLCPQTIEALSGSCVTIPCSFDVEETIYIKLLHRSCPPLTAPKLQHSSTVPVRLSGNPSPTLQWYLDGLPVNHSDKVAITNEPLNDRGLSLISVSPPQWRDLSTLLCRSSNSLGSATQRFSVYSLEPQTSGECHGRLMFLVLISTVVTLLVLLCALLLVIRAQRTAHNLLKSQCNGDAGTVLQRQHSTNGERKRGIQHSRRRHLCQHQSAETGGCCTPYDHLQPKQHQLVQTSGPNYAERASKSSEMKNQEGSDVIYSIVNVRSKSKRTMGEDAADMGQSAWELLGSAGGEMHEEERWEAHAKMKFVSKAMEMESLYDEVEPVNVNCDYAQVKLKNKSVKKEQIGHRSISLKLISLKIEK</sequence>
<reference evidence="1" key="1">
    <citation type="submission" date="2022-04" db="EMBL/GenBank/DDBJ databases">
        <title>Jade perch genome.</title>
        <authorList>
            <person name="Chao B."/>
        </authorList>
    </citation>
    <scope>NUCLEOTIDE SEQUENCE</scope>
    <source>
        <strain evidence="1">CB-2022</strain>
    </source>
</reference>
<keyword evidence="2" id="KW-1185">Reference proteome</keyword>
<gene>
    <name evidence="1" type="ORF">L3Q82_013461</name>
</gene>
<evidence type="ECO:0000313" key="2">
    <source>
        <dbReference type="Proteomes" id="UP000831701"/>
    </source>
</evidence>
<organism evidence="1 2">
    <name type="scientific">Scortum barcoo</name>
    <name type="common">barcoo grunter</name>
    <dbReference type="NCBI Taxonomy" id="214431"/>
    <lineage>
        <taxon>Eukaryota</taxon>
        <taxon>Metazoa</taxon>
        <taxon>Chordata</taxon>
        <taxon>Craniata</taxon>
        <taxon>Vertebrata</taxon>
        <taxon>Euteleostomi</taxon>
        <taxon>Actinopterygii</taxon>
        <taxon>Neopterygii</taxon>
        <taxon>Teleostei</taxon>
        <taxon>Neoteleostei</taxon>
        <taxon>Acanthomorphata</taxon>
        <taxon>Eupercaria</taxon>
        <taxon>Centrarchiformes</taxon>
        <taxon>Terapontoidei</taxon>
        <taxon>Terapontidae</taxon>
        <taxon>Scortum</taxon>
    </lineage>
</organism>
<dbReference type="Proteomes" id="UP000831701">
    <property type="component" value="Chromosome 16"/>
</dbReference>